<dbReference type="Gene3D" id="1.10.10.10">
    <property type="entry name" value="Winged helix-like DNA-binding domain superfamily/Winged helix DNA-binding domain"/>
    <property type="match status" value="1"/>
</dbReference>
<keyword evidence="3" id="KW-0238">DNA-binding</keyword>
<evidence type="ECO:0000256" key="2">
    <source>
        <dbReference type="ARBA" id="ARBA00023015"/>
    </source>
</evidence>
<dbReference type="GO" id="GO:0003677">
    <property type="term" value="F:DNA binding"/>
    <property type="evidence" value="ECO:0007669"/>
    <property type="project" value="UniProtKB-KW"/>
</dbReference>
<dbReference type="SUPFAM" id="SSF46785">
    <property type="entry name" value="Winged helix' DNA-binding domain"/>
    <property type="match status" value="1"/>
</dbReference>
<dbReference type="AlphaFoldDB" id="A0A3A0VUH3"/>
<dbReference type="CDD" id="cd05466">
    <property type="entry name" value="PBP2_LTTR_substrate"/>
    <property type="match status" value="1"/>
</dbReference>
<gene>
    <name evidence="6" type="ORF">BUZ14_00540</name>
</gene>
<evidence type="ECO:0000313" key="7">
    <source>
        <dbReference type="Proteomes" id="UP000265541"/>
    </source>
</evidence>
<comment type="similarity">
    <text evidence="1">Belongs to the LysR transcriptional regulatory family.</text>
</comment>
<evidence type="ECO:0000313" key="6">
    <source>
        <dbReference type="EMBL" id="RIP37065.1"/>
    </source>
</evidence>
<dbReference type="EMBL" id="QYJN01000001">
    <property type="protein sequence ID" value="RIP37065.1"/>
    <property type="molecule type" value="Genomic_DNA"/>
</dbReference>
<keyword evidence="2" id="KW-0805">Transcription regulation</keyword>
<organism evidence="6 7">
    <name type="scientific">Staphylococcus gallinarum</name>
    <dbReference type="NCBI Taxonomy" id="1293"/>
    <lineage>
        <taxon>Bacteria</taxon>
        <taxon>Bacillati</taxon>
        <taxon>Bacillota</taxon>
        <taxon>Bacilli</taxon>
        <taxon>Bacillales</taxon>
        <taxon>Staphylococcaceae</taxon>
        <taxon>Staphylococcus</taxon>
    </lineage>
</organism>
<dbReference type="Proteomes" id="UP000265541">
    <property type="component" value="Unassembled WGS sequence"/>
</dbReference>
<dbReference type="PANTHER" id="PTHR30346:SF28">
    <property type="entry name" value="HTH-TYPE TRANSCRIPTIONAL REGULATOR CYNR"/>
    <property type="match status" value="1"/>
</dbReference>
<dbReference type="GO" id="GO:0003700">
    <property type="term" value="F:DNA-binding transcription factor activity"/>
    <property type="evidence" value="ECO:0007669"/>
    <property type="project" value="InterPro"/>
</dbReference>
<dbReference type="PRINTS" id="PR00039">
    <property type="entry name" value="HTHLYSR"/>
</dbReference>
<dbReference type="Gene3D" id="3.40.190.290">
    <property type="match status" value="1"/>
</dbReference>
<feature type="domain" description="HTH lysR-type" evidence="5">
    <location>
        <begin position="1"/>
        <end position="59"/>
    </location>
</feature>
<dbReference type="RefSeq" id="WP_119483880.1">
    <property type="nucleotide sequence ID" value="NZ_QYJN01000001.1"/>
</dbReference>
<dbReference type="SUPFAM" id="SSF53850">
    <property type="entry name" value="Periplasmic binding protein-like II"/>
    <property type="match status" value="1"/>
</dbReference>
<dbReference type="InterPro" id="IPR005119">
    <property type="entry name" value="LysR_subst-bd"/>
</dbReference>
<evidence type="ECO:0000256" key="4">
    <source>
        <dbReference type="ARBA" id="ARBA00023163"/>
    </source>
</evidence>
<dbReference type="Pfam" id="PF03466">
    <property type="entry name" value="LysR_substrate"/>
    <property type="match status" value="1"/>
</dbReference>
<dbReference type="OrthoDB" id="9803735at2"/>
<dbReference type="PROSITE" id="PS50931">
    <property type="entry name" value="HTH_LYSR"/>
    <property type="match status" value="1"/>
</dbReference>
<dbReference type="PANTHER" id="PTHR30346">
    <property type="entry name" value="TRANSCRIPTIONAL DUAL REGULATOR HCAR-RELATED"/>
    <property type="match status" value="1"/>
</dbReference>
<reference evidence="6 7" key="1">
    <citation type="journal article" date="2016" name="Front. Microbiol.">
        <title>Comprehensive Phylogenetic Analysis of Bovine Non-aureus Staphylococci Species Based on Whole-Genome Sequencing.</title>
        <authorList>
            <person name="Naushad S."/>
            <person name="Barkema H.W."/>
            <person name="Luby C."/>
            <person name="Condas L.A."/>
            <person name="Nobrega D.B."/>
            <person name="Carson D.A."/>
            <person name="De Buck J."/>
        </authorList>
    </citation>
    <scope>NUCLEOTIDE SEQUENCE [LARGE SCALE GENOMIC DNA]</scope>
    <source>
        <strain evidence="6 7">SNUC 4781</strain>
    </source>
</reference>
<comment type="caution">
    <text evidence="6">The sequence shown here is derived from an EMBL/GenBank/DDBJ whole genome shotgun (WGS) entry which is preliminary data.</text>
</comment>
<protein>
    <submittedName>
        <fullName evidence="6">LysR family transcriptional regulator</fullName>
    </submittedName>
</protein>
<sequence length="297" mass="34320">MELRHLRYFLAIAKAGSISSAAETLHIAQPPLSRQLKDLEAELGFELFERNKKRKVQLTAQGRFFVKKAQLILNTLDDSVIETREYHEQVEQSLAIGTTIYSSNIMFEQIEHFKQHYTDVRFNIWESDSISIIKLLTERELDIAYINETIQNNSVNIEHIHTDYCVCIIPQNIAQHLTAEIISLEALAKLPLVLLMSDTESGLHKQILNTFHNHELTANILCECHDSSMLMQILAKGFGVTILPYSSITPSILHNYTIKEIEGNPWTTTTNLVWRKDSYLPKMIQTFLQQHYYDKFK</sequence>
<dbReference type="InterPro" id="IPR036388">
    <property type="entry name" value="WH-like_DNA-bd_sf"/>
</dbReference>
<accession>A0A3A0VUH3</accession>
<evidence type="ECO:0000256" key="3">
    <source>
        <dbReference type="ARBA" id="ARBA00023125"/>
    </source>
</evidence>
<proteinExistence type="inferred from homology"/>
<dbReference type="Pfam" id="PF00126">
    <property type="entry name" value="HTH_1"/>
    <property type="match status" value="1"/>
</dbReference>
<dbReference type="InterPro" id="IPR000847">
    <property type="entry name" value="LysR_HTH_N"/>
</dbReference>
<evidence type="ECO:0000256" key="1">
    <source>
        <dbReference type="ARBA" id="ARBA00009437"/>
    </source>
</evidence>
<dbReference type="GO" id="GO:0032993">
    <property type="term" value="C:protein-DNA complex"/>
    <property type="evidence" value="ECO:0007669"/>
    <property type="project" value="TreeGrafter"/>
</dbReference>
<keyword evidence="4" id="KW-0804">Transcription</keyword>
<dbReference type="InterPro" id="IPR036390">
    <property type="entry name" value="WH_DNA-bd_sf"/>
</dbReference>
<evidence type="ECO:0000259" key="5">
    <source>
        <dbReference type="PROSITE" id="PS50931"/>
    </source>
</evidence>
<name>A0A3A0VUH3_STAGA</name>
<dbReference type="FunFam" id="1.10.10.10:FF:000001">
    <property type="entry name" value="LysR family transcriptional regulator"/>
    <property type="match status" value="1"/>
</dbReference>